<accession>A0A6J8CEN7</accession>
<dbReference type="EMBL" id="CACVKT020005207">
    <property type="protein sequence ID" value="CAC5393709.1"/>
    <property type="molecule type" value="Genomic_DNA"/>
</dbReference>
<organism evidence="5 6">
    <name type="scientific">Mytilus coruscus</name>
    <name type="common">Sea mussel</name>
    <dbReference type="NCBI Taxonomy" id="42192"/>
    <lineage>
        <taxon>Eukaryota</taxon>
        <taxon>Metazoa</taxon>
        <taxon>Spiralia</taxon>
        <taxon>Lophotrochozoa</taxon>
        <taxon>Mollusca</taxon>
        <taxon>Bivalvia</taxon>
        <taxon>Autobranchia</taxon>
        <taxon>Pteriomorphia</taxon>
        <taxon>Mytilida</taxon>
        <taxon>Mytiloidea</taxon>
        <taxon>Mytilidae</taxon>
        <taxon>Mytilinae</taxon>
        <taxon>Mytilus</taxon>
    </lineage>
</organism>
<comment type="similarity">
    <text evidence="1">Belongs to the AB hydrolase superfamily. AB hydrolase 2 family.</text>
</comment>
<dbReference type="SUPFAM" id="SSF53474">
    <property type="entry name" value="alpha/beta-Hydrolases"/>
    <property type="match status" value="1"/>
</dbReference>
<dbReference type="InterPro" id="IPR029058">
    <property type="entry name" value="AB_hydrolase_fold"/>
</dbReference>
<gene>
    <name evidence="5" type="ORF">MCOR_28548</name>
</gene>
<dbReference type="AlphaFoldDB" id="A0A6J8CEN7"/>
<evidence type="ECO:0000256" key="1">
    <source>
        <dbReference type="ARBA" id="ARBA00006499"/>
    </source>
</evidence>
<evidence type="ECO:0000256" key="3">
    <source>
        <dbReference type="ARBA" id="ARBA00022801"/>
    </source>
</evidence>
<proteinExistence type="inferred from homology"/>
<dbReference type="Pfam" id="PF02230">
    <property type="entry name" value="Abhydrolase_2"/>
    <property type="match status" value="1"/>
</dbReference>
<feature type="domain" description="Phospholipase/carboxylesterase/thioesterase" evidence="4">
    <location>
        <begin position="13"/>
        <end position="225"/>
    </location>
</feature>
<dbReference type="InterPro" id="IPR050565">
    <property type="entry name" value="LYPA1-2/EST-like"/>
</dbReference>
<evidence type="ECO:0000313" key="5">
    <source>
        <dbReference type="EMBL" id="CAC5393709.1"/>
    </source>
</evidence>
<evidence type="ECO:0000259" key="4">
    <source>
        <dbReference type="Pfam" id="PF02230"/>
    </source>
</evidence>
<keyword evidence="6" id="KW-1185">Reference proteome</keyword>
<sequence length="233" mass="26364">MALSLMPRIVPQTKDVCKGAVFFLHGSGDTGIGIQDWLRSILDDDFKFPHLKVIFPTAPLRPYTPNNGGRSYVWFDRKNISPFVSEHETLDETARSLSQLIQTEVDSGIPLSRIIIGGFSMGGAMSLHMGYRYFPQVPGVFTLSSFLNNGSSVFKTLETVSDKSKLPKLFCCHGDLDQLVLPEWGLNTNKQLEDLGISTEFHKFNFYHEMNFKEINMLKEWILKLIPENSSQL</sequence>
<protein>
    <recommendedName>
        <fullName evidence="2">palmitoyl-protein hydrolase</fullName>
        <ecNumber evidence="2">3.1.2.22</ecNumber>
    </recommendedName>
</protein>
<evidence type="ECO:0000313" key="6">
    <source>
        <dbReference type="Proteomes" id="UP000507470"/>
    </source>
</evidence>
<dbReference type="PANTHER" id="PTHR10655:SF17">
    <property type="entry name" value="LYSOPHOSPHOLIPASE-LIKE PROTEIN 1"/>
    <property type="match status" value="1"/>
</dbReference>
<dbReference type="PANTHER" id="PTHR10655">
    <property type="entry name" value="LYSOPHOSPHOLIPASE-RELATED"/>
    <property type="match status" value="1"/>
</dbReference>
<dbReference type="OrthoDB" id="2418081at2759"/>
<dbReference type="GO" id="GO:0005737">
    <property type="term" value="C:cytoplasm"/>
    <property type="evidence" value="ECO:0007669"/>
    <property type="project" value="TreeGrafter"/>
</dbReference>
<dbReference type="InterPro" id="IPR003140">
    <property type="entry name" value="PLipase/COase/thioEstase"/>
</dbReference>
<keyword evidence="3" id="KW-0378">Hydrolase</keyword>
<dbReference type="Gene3D" id="3.40.50.1820">
    <property type="entry name" value="alpha/beta hydrolase"/>
    <property type="match status" value="1"/>
</dbReference>
<dbReference type="GO" id="GO:0008474">
    <property type="term" value="F:palmitoyl-(protein) hydrolase activity"/>
    <property type="evidence" value="ECO:0007669"/>
    <property type="project" value="UniProtKB-EC"/>
</dbReference>
<evidence type="ECO:0000256" key="2">
    <source>
        <dbReference type="ARBA" id="ARBA00012423"/>
    </source>
</evidence>
<name>A0A6J8CEN7_MYTCO</name>
<dbReference type="GO" id="GO:0052689">
    <property type="term" value="F:carboxylic ester hydrolase activity"/>
    <property type="evidence" value="ECO:0007669"/>
    <property type="project" value="TreeGrafter"/>
</dbReference>
<dbReference type="EC" id="3.1.2.22" evidence="2"/>
<dbReference type="Proteomes" id="UP000507470">
    <property type="component" value="Unassembled WGS sequence"/>
</dbReference>
<reference evidence="5 6" key="1">
    <citation type="submission" date="2020-06" db="EMBL/GenBank/DDBJ databases">
        <authorList>
            <person name="Li R."/>
            <person name="Bekaert M."/>
        </authorList>
    </citation>
    <scope>NUCLEOTIDE SEQUENCE [LARGE SCALE GENOMIC DNA]</scope>
    <source>
        <strain evidence="6">wild</strain>
    </source>
</reference>